<keyword evidence="2" id="KW-1185">Reference proteome</keyword>
<dbReference type="EMBL" id="OR159674">
    <property type="protein sequence ID" value="WKW87055.1"/>
    <property type="molecule type" value="Genomic_DNA"/>
</dbReference>
<evidence type="ECO:0000313" key="1">
    <source>
        <dbReference type="EMBL" id="WKW87055.1"/>
    </source>
</evidence>
<gene>
    <name evidence="1" type="primary">18</name>
    <name evidence="1" type="ORF">SEA_NICOLE72_18</name>
</gene>
<dbReference type="Proteomes" id="UP001654554">
    <property type="component" value="Segment"/>
</dbReference>
<reference evidence="1" key="1">
    <citation type="submission" date="2023-06" db="EMBL/GenBank/DDBJ databases">
        <authorList>
            <person name="Byrum C.A."/>
            <person name="Fullante V.A."/>
            <person name="Ghosh G."/>
            <person name="Ivey A.L."/>
            <person name="Joby C.P."/>
            <person name="Johnson E."/>
            <person name="Kamil H.A."/>
            <person name="Martinez L."/>
            <person name="Tutelo G.A."/>
            <person name="Wilson D."/>
            <person name="Ziegler A.J."/>
            <person name="Garlena R.A."/>
            <person name="Russell D.A."/>
            <person name="Jacobs-Sera D."/>
            <person name="Hatfull G.F."/>
        </authorList>
    </citation>
    <scope>NUCLEOTIDE SEQUENCE</scope>
</reference>
<sequence>MRLAPSTRWARVGLVRPTEQATGSAHTERQIMAKKNEPYEVKRVATGYTNRKVARLVKKGWEVVAQRGGVLGSAGEVTLRRPNPRYRGE</sequence>
<name>A0ACD4UL01_9CAUD</name>
<protein>
    <submittedName>
        <fullName evidence="1">Uncharacterized protein</fullName>
    </submittedName>
</protein>
<organism evidence="1 2">
    <name type="scientific">Microbacterium phage Nicole72</name>
    <dbReference type="NCBI Taxonomy" id="3062838"/>
    <lineage>
        <taxon>Viruses</taxon>
        <taxon>Duplodnaviria</taxon>
        <taxon>Heunggongvirae</taxon>
        <taxon>Uroviricota</taxon>
        <taxon>Caudoviricetes</taxon>
        <taxon>Hodgkinviridae</taxon>
        <taxon>Meganvirus</taxon>
        <taxon>Meganvirus nichole72</taxon>
    </lineage>
</organism>
<proteinExistence type="predicted"/>
<accession>A0ACD4UL01</accession>
<evidence type="ECO:0000313" key="2">
    <source>
        <dbReference type="Proteomes" id="UP001654554"/>
    </source>
</evidence>